<gene>
    <name evidence="1" type="ORF">PMAYCL1PPCAC_15450</name>
</gene>
<sequence>EAINGEPSSSWTLSKRVGSLSSRARVGGWMARPLVTSENLLEAWRYHRRRSLLSSPILLGRTIYFIGDNAPAWRNVTTDEKEAREKSLIVDTVEIKEEPEETTCIHARNGLTESRICERDAVLKWWNN</sequence>
<protein>
    <submittedName>
        <fullName evidence="1">Uncharacterized protein</fullName>
    </submittedName>
</protein>
<feature type="non-terminal residue" evidence="1">
    <location>
        <position position="1"/>
    </location>
</feature>
<evidence type="ECO:0000313" key="2">
    <source>
        <dbReference type="Proteomes" id="UP001328107"/>
    </source>
</evidence>
<accession>A0AAN5HY66</accession>
<proteinExistence type="predicted"/>
<dbReference type="Proteomes" id="UP001328107">
    <property type="component" value="Unassembled WGS sequence"/>
</dbReference>
<organism evidence="1 2">
    <name type="scientific">Pristionchus mayeri</name>
    <dbReference type="NCBI Taxonomy" id="1317129"/>
    <lineage>
        <taxon>Eukaryota</taxon>
        <taxon>Metazoa</taxon>
        <taxon>Ecdysozoa</taxon>
        <taxon>Nematoda</taxon>
        <taxon>Chromadorea</taxon>
        <taxon>Rhabditida</taxon>
        <taxon>Rhabditina</taxon>
        <taxon>Diplogasteromorpha</taxon>
        <taxon>Diplogasteroidea</taxon>
        <taxon>Neodiplogasteridae</taxon>
        <taxon>Pristionchus</taxon>
    </lineage>
</organism>
<evidence type="ECO:0000313" key="1">
    <source>
        <dbReference type="EMBL" id="GMR45255.1"/>
    </source>
</evidence>
<dbReference type="EMBL" id="BTRK01000004">
    <property type="protein sequence ID" value="GMR45255.1"/>
    <property type="molecule type" value="Genomic_DNA"/>
</dbReference>
<reference evidence="2" key="1">
    <citation type="submission" date="2022-10" db="EMBL/GenBank/DDBJ databases">
        <title>Genome assembly of Pristionchus species.</title>
        <authorList>
            <person name="Yoshida K."/>
            <person name="Sommer R.J."/>
        </authorList>
    </citation>
    <scope>NUCLEOTIDE SEQUENCE [LARGE SCALE GENOMIC DNA]</scope>
    <source>
        <strain evidence="2">RS5460</strain>
    </source>
</reference>
<name>A0AAN5HY66_9BILA</name>
<keyword evidence="2" id="KW-1185">Reference proteome</keyword>
<comment type="caution">
    <text evidence="1">The sequence shown here is derived from an EMBL/GenBank/DDBJ whole genome shotgun (WGS) entry which is preliminary data.</text>
</comment>
<dbReference type="AlphaFoldDB" id="A0AAN5HY66"/>